<name>A0A8H8DK23_9FUNG</name>
<sequence length="505" mass="56201">MVAKLVRFASDREAYWKMKYQDEREKQNLFAEGIRELALENHLMEQAVRGKMRQNPKGPLVRQPSQKMQEDPAAEGPMAVAAAAEHDFDSGEEDEDVFEDALAEDEFFNSVGQPLQAGDVGGAISAADACETGTASTAEEAAEPGRPEKIADKSASFAVPGYPPVAGLRKWLPLAENNSAPEISLWSVLKNFIGKDLTKISLPVYFNEPLSMLQRMAEDVEVGTTIARQYIELLDKGAAQRGSTERILYVAAFAISNYSSTVERTGKPFNPLLSETYEFSIPDKGFRYVSEQVSHHPPISACHCESSNFEFFAEVNVKSKFYGKSLELHPLGVSHVNLKIANAWRPEGAPEGEDGKFVEHYSFRKVTTCVNNLIYGKLRIDHYGEMVIQNHTTGDVAVLNFKAKQWREKVPCEIKGEVKAAGASSPVWEIWGRWEQKLIARRVVTTSQPPLNELDQQATESEIPTSSPLSSRASATGHPLKHRGRPVLLWRRNPMPERPTPFNLT</sequence>
<dbReference type="AlphaFoldDB" id="A0A8H8DK23"/>
<feature type="compositionally biased region" description="Basic and acidic residues" evidence="4">
    <location>
        <begin position="143"/>
        <end position="152"/>
    </location>
</feature>
<dbReference type="GO" id="GO:0097038">
    <property type="term" value="C:perinuclear endoplasmic reticulum"/>
    <property type="evidence" value="ECO:0007669"/>
    <property type="project" value="TreeGrafter"/>
</dbReference>
<dbReference type="PROSITE" id="PS01013">
    <property type="entry name" value="OSBP"/>
    <property type="match status" value="1"/>
</dbReference>
<evidence type="ECO:0000256" key="3">
    <source>
        <dbReference type="RuleBase" id="RU003844"/>
    </source>
</evidence>
<dbReference type="GO" id="GO:0120009">
    <property type="term" value="P:intermembrane lipid transfer"/>
    <property type="evidence" value="ECO:0007669"/>
    <property type="project" value="UniProtKB-ARBA"/>
</dbReference>
<keyword evidence="6" id="KW-1185">Reference proteome</keyword>
<dbReference type="InterPro" id="IPR037239">
    <property type="entry name" value="OSBP_sf"/>
</dbReference>
<dbReference type="EMBL" id="JAEFCI010003955">
    <property type="protein sequence ID" value="KAG5461243.1"/>
    <property type="molecule type" value="Genomic_DNA"/>
</dbReference>
<dbReference type="GO" id="GO:0006897">
    <property type="term" value="P:endocytosis"/>
    <property type="evidence" value="ECO:0007669"/>
    <property type="project" value="TreeGrafter"/>
</dbReference>
<feature type="compositionally biased region" description="Polar residues" evidence="4">
    <location>
        <begin position="450"/>
        <end position="474"/>
    </location>
</feature>
<evidence type="ECO:0000313" key="6">
    <source>
        <dbReference type="Proteomes" id="UP000673691"/>
    </source>
</evidence>
<dbReference type="OrthoDB" id="1854502at2759"/>
<comment type="similarity">
    <text evidence="1 3">Belongs to the OSBP family.</text>
</comment>
<keyword evidence="2" id="KW-0597">Phosphoprotein</keyword>
<proteinExistence type="inferred from homology"/>
<dbReference type="GO" id="GO:0030011">
    <property type="term" value="P:maintenance of cell polarity"/>
    <property type="evidence" value="ECO:0007669"/>
    <property type="project" value="TreeGrafter"/>
</dbReference>
<dbReference type="GO" id="GO:0032934">
    <property type="term" value="F:sterol binding"/>
    <property type="evidence" value="ECO:0007669"/>
    <property type="project" value="TreeGrafter"/>
</dbReference>
<dbReference type="GO" id="GO:0005635">
    <property type="term" value="C:nuclear envelope"/>
    <property type="evidence" value="ECO:0007669"/>
    <property type="project" value="TreeGrafter"/>
</dbReference>
<organism evidence="5 6">
    <name type="scientific">Olpidium bornovanus</name>
    <dbReference type="NCBI Taxonomy" id="278681"/>
    <lineage>
        <taxon>Eukaryota</taxon>
        <taxon>Fungi</taxon>
        <taxon>Fungi incertae sedis</taxon>
        <taxon>Olpidiomycota</taxon>
        <taxon>Olpidiomycotina</taxon>
        <taxon>Olpidiomycetes</taxon>
        <taxon>Olpidiales</taxon>
        <taxon>Olpidiaceae</taxon>
        <taxon>Olpidium</taxon>
    </lineage>
</organism>
<feature type="region of interest" description="Disordered" evidence="4">
    <location>
        <begin position="134"/>
        <end position="154"/>
    </location>
</feature>
<dbReference type="Gene3D" id="2.40.160.120">
    <property type="match status" value="1"/>
</dbReference>
<dbReference type="SUPFAM" id="SSF144000">
    <property type="entry name" value="Oxysterol-binding protein-like"/>
    <property type="match status" value="1"/>
</dbReference>
<dbReference type="InterPro" id="IPR018494">
    <property type="entry name" value="Oxysterol-bd_CS"/>
</dbReference>
<accession>A0A8H8DK23</accession>
<dbReference type="PANTHER" id="PTHR10972">
    <property type="entry name" value="OXYSTEROL-BINDING PROTEIN-RELATED"/>
    <property type="match status" value="1"/>
</dbReference>
<evidence type="ECO:0000256" key="1">
    <source>
        <dbReference type="ARBA" id="ARBA00008842"/>
    </source>
</evidence>
<gene>
    <name evidence="5" type="ORF">BJ554DRAFT_6591</name>
</gene>
<dbReference type="FunFam" id="2.40.160.120:FF:000001">
    <property type="entry name" value="Oxysterol-binding protein"/>
    <property type="match status" value="1"/>
</dbReference>
<evidence type="ECO:0000256" key="2">
    <source>
        <dbReference type="ARBA" id="ARBA00022553"/>
    </source>
</evidence>
<reference evidence="5 6" key="1">
    <citation type="journal article" name="Sci. Rep.">
        <title>Genome-scale phylogenetic analyses confirm Olpidium as the closest living zoosporic fungus to the non-flagellated, terrestrial fungi.</title>
        <authorList>
            <person name="Chang Y."/>
            <person name="Rochon D."/>
            <person name="Sekimoto S."/>
            <person name="Wang Y."/>
            <person name="Chovatia M."/>
            <person name="Sandor L."/>
            <person name="Salamov A."/>
            <person name="Grigoriev I.V."/>
            <person name="Stajich J.E."/>
            <person name="Spatafora J.W."/>
        </authorList>
    </citation>
    <scope>NUCLEOTIDE SEQUENCE [LARGE SCALE GENOMIC DNA]</scope>
    <source>
        <strain evidence="5">S191</strain>
    </source>
</reference>
<dbReference type="Pfam" id="PF01237">
    <property type="entry name" value="Oxysterol_BP"/>
    <property type="match status" value="1"/>
</dbReference>
<dbReference type="InterPro" id="IPR000648">
    <property type="entry name" value="Oxysterol-bd"/>
</dbReference>
<dbReference type="GO" id="GO:0005886">
    <property type="term" value="C:plasma membrane"/>
    <property type="evidence" value="ECO:0007669"/>
    <property type="project" value="TreeGrafter"/>
</dbReference>
<dbReference type="Proteomes" id="UP000673691">
    <property type="component" value="Unassembled WGS sequence"/>
</dbReference>
<protein>
    <submittedName>
        <fullName evidence="5">Oxysterol-binding protein-domain-containing protein</fullName>
    </submittedName>
</protein>
<dbReference type="GO" id="GO:0034727">
    <property type="term" value="P:piecemeal microautophagy of the nucleus"/>
    <property type="evidence" value="ECO:0007669"/>
    <property type="project" value="TreeGrafter"/>
</dbReference>
<dbReference type="PANTHER" id="PTHR10972:SF205">
    <property type="entry name" value="OXYSTEROL-BINDING PROTEIN 1"/>
    <property type="match status" value="1"/>
</dbReference>
<feature type="region of interest" description="Disordered" evidence="4">
    <location>
        <begin position="450"/>
        <end position="505"/>
    </location>
</feature>
<evidence type="ECO:0000256" key="4">
    <source>
        <dbReference type="SAM" id="MobiDB-lite"/>
    </source>
</evidence>
<feature type="region of interest" description="Disordered" evidence="4">
    <location>
        <begin position="53"/>
        <end position="76"/>
    </location>
</feature>
<feature type="non-terminal residue" evidence="5">
    <location>
        <position position="505"/>
    </location>
</feature>
<dbReference type="GO" id="GO:0006887">
    <property type="term" value="P:exocytosis"/>
    <property type="evidence" value="ECO:0007669"/>
    <property type="project" value="TreeGrafter"/>
</dbReference>
<dbReference type="GO" id="GO:0005829">
    <property type="term" value="C:cytosol"/>
    <property type="evidence" value="ECO:0007669"/>
    <property type="project" value="TreeGrafter"/>
</dbReference>
<evidence type="ECO:0000313" key="5">
    <source>
        <dbReference type="EMBL" id="KAG5461243.1"/>
    </source>
</evidence>
<comment type="caution">
    <text evidence="5">The sequence shown here is derived from an EMBL/GenBank/DDBJ whole genome shotgun (WGS) entry which is preliminary data.</text>
</comment>